<feature type="compositionally biased region" description="Basic and acidic residues" evidence="1">
    <location>
        <begin position="416"/>
        <end position="430"/>
    </location>
</feature>
<proteinExistence type="predicted"/>
<name>A0ABQ9WN28_9EUKA</name>
<reference evidence="2 3" key="1">
    <citation type="journal article" date="2022" name="bioRxiv">
        <title>Genomics of Preaxostyla Flagellates Illuminates Evolutionary Transitions and the Path Towards Mitochondrial Loss.</title>
        <authorList>
            <person name="Novak L.V.F."/>
            <person name="Treitli S.C."/>
            <person name="Pyrih J."/>
            <person name="Halakuc P."/>
            <person name="Pipaliya S.V."/>
            <person name="Vacek V."/>
            <person name="Brzon O."/>
            <person name="Soukal P."/>
            <person name="Eme L."/>
            <person name="Dacks J.B."/>
            <person name="Karnkowska A."/>
            <person name="Elias M."/>
            <person name="Hampl V."/>
        </authorList>
    </citation>
    <scope>NUCLEOTIDE SEQUENCE [LARGE SCALE GENOMIC DNA]</scope>
    <source>
        <strain evidence="2">NAU3</strain>
        <tissue evidence="2">Gut</tissue>
    </source>
</reference>
<feature type="region of interest" description="Disordered" evidence="1">
    <location>
        <begin position="1"/>
        <end position="36"/>
    </location>
</feature>
<accession>A0ABQ9WN28</accession>
<dbReference type="Proteomes" id="UP001281761">
    <property type="component" value="Unassembled WGS sequence"/>
</dbReference>
<evidence type="ECO:0000256" key="1">
    <source>
        <dbReference type="SAM" id="MobiDB-lite"/>
    </source>
</evidence>
<feature type="region of interest" description="Disordered" evidence="1">
    <location>
        <begin position="185"/>
        <end position="430"/>
    </location>
</feature>
<dbReference type="EMBL" id="JARBJD010000807">
    <property type="protein sequence ID" value="KAK2939911.1"/>
    <property type="molecule type" value="Genomic_DNA"/>
</dbReference>
<feature type="compositionally biased region" description="Basic and acidic residues" evidence="1">
    <location>
        <begin position="301"/>
        <end position="332"/>
    </location>
</feature>
<feature type="compositionally biased region" description="Basic and acidic residues" evidence="1">
    <location>
        <begin position="358"/>
        <end position="384"/>
    </location>
</feature>
<feature type="compositionally biased region" description="Basic residues" evidence="1">
    <location>
        <begin position="401"/>
        <end position="415"/>
    </location>
</feature>
<evidence type="ECO:0000313" key="2">
    <source>
        <dbReference type="EMBL" id="KAK2939911.1"/>
    </source>
</evidence>
<evidence type="ECO:0000313" key="3">
    <source>
        <dbReference type="Proteomes" id="UP001281761"/>
    </source>
</evidence>
<keyword evidence="3" id="KW-1185">Reference proteome</keyword>
<sequence length="430" mass="49018">MEPSEHDPTEKTVDHHDRTPDTHYGRALTFHSIPPTRPSTLVNLNSSFFGSTPSDTLPATKQLDDPHIALHTTNTFHAPASSSQFHRTRRDPREHRFFHRNLSLNTISSQHYKIVRPILPPTPHHPNLITISSKSHNLETLVQTESTCPPQTNNQTPPFSHLSTSNKVYFGTTNRSSLILNQPSHFSRLPSLDHPARHKTSETESTLHQTAPLDGQAWKGKKNVSLPPKEGIVTQKEKDTKSGLSKSKKKEKEDKDDKIGKSKPKEPEERSETTGTSDTPKPLIEPGEVSESKSNTQEEPQSERILEDKVKPGETVTKPDKSKTRKMNHWEMEMMQTGWKKRKNCQNKSRPAVRLTQVRKEEEDPTETKKEKEERTGSVKRDSTLQHTFTTHHLEVGNIHPSKKITIRKLPKRKSKQDSTKVDCNKEKRE</sequence>
<feature type="compositionally biased region" description="Basic and acidic residues" evidence="1">
    <location>
        <begin position="250"/>
        <end position="272"/>
    </location>
</feature>
<gene>
    <name evidence="2" type="ORF">BLNAU_25175</name>
</gene>
<protein>
    <submittedName>
        <fullName evidence="2">Uncharacterized protein</fullName>
    </submittedName>
</protein>
<feature type="compositionally biased region" description="Basic and acidic residues" evidence="1">
    <location>
        <begin position="1"/>
        <end position="24"/>
    </location>
</feature>
<organism evidence="2 3">
    <name type="scientific">Blattamonas nauphoetae</name>
    <dbReference type="NCBI Taxonomy" id="2049346"/>
    <lineage>
        <taxon>Eukaryota</taxon>
        <taxon>Metamonada</taxon>
        <taxon>Preaxostyla</taxon>
        <taxon>Oxymonadida</taxon>
        <taxon>Blattamonas</taxon>
    </lineage>
</organism>
<comment type="caution">
    <text evidence="2">The sequence shown here is derived from an EMBL/GenBank/DDBJ whole genome shotgun (WGS) entry which is preliminary data.</text>
</comment>